<dbReference type="RefSeq" id="WP_011494222.1">
    <property type="nucleotide sequence ID" value="NC_007953.1"/>
</dbReference>
<dbReference type="GO" id="GO:0016831">
    <property type="term" value="F:carboxy-lyase activity"/>
    <property type="evidence" value="ECO:0007669"/>
    <property type="project" value="TreeGrafter"/>
</dbReference>
<proteinExistence type="inferred from homology"/>
<feature type="domain" description="Flavoprotein" evidence="8">
    <location>
        <begin position="18"/>
        <end position="187"/>
    </location>
</feature>
<evidence type="ECO:0000256" key="2">
    <source>
        <dbReference type="ARBA" id="ARBA00022630"/>
    </source>
</evidence>
<dbReference type="Pfam" id="PF02441">
    <property type="entry name" value="Flavoprotein"/>
    <property type="match status" value="1"/>
</dbReference>
<dbReference type="PATRIC" id="fig|266265.5.peg.8863"/>
<dbReference type="NCBIfam" id="TIGR00421">
    <property type="entry name" value="ubiX_pad"/>
    <property type="match status" value="1"/>
</dbReference>
<evidence type="ECO:0000313" key="10">
    <source>
        <dbReference type="Proteomes" id="UP000001817"/>
    </source>
</evidence>
<dbReference type="eggNOG" id="COG0163">
    <property type="taxonomic scope" value="Bacteria"/>
</dbReference>
<feature type="binding site" evidence="7">
    <location>
        <begin position="102"/>
        <end position="105"/>
    </location>
    <ligand>
        <name>FMN</name>
        <dbReference type="ChEBI" id="CHEBI:58210"/>
    </ligand>
</feature>
<keyword evidence="10" id="KW-1185">Reference proteome</keyword>
<comment type="catalytic activity">
    <reaction evidence="5 7">
        <text>dimethylallyl phosphate + FMNH2 = prenylated FMNH2 + phosphate</text>
        <dbReference type="Rhea" id="RHEA:37743"/>
        <dbReference type="ChEBI" id="CHEBI:43474"/>
        <dbReference type="ChEBI" id="CHEBI:57618"/>
        <dbReference type="ChEBI" id="CHEBI:87467"/>
        <dbReference type="ChEBI" id="CHEBI:88052"/>
        <dbReference type="EC" id="2.5.1.129"/>
    </reaction>
</comment>
<dbReference type="SUPFAM" id="SSF52507">
    <property type="entry name" value="Homo-oligomeric flavin-containing Cys decarboxylases, HFCD"/>
    <property type="match status" value="1"/>
</dbReference>
<dbReference type="EC" id="2.5.1.129" evidence="7"/>
<gene>
    <name evidence="7" type="primary">ubiX</name>
    <name evidence="9" type="ORF">Bxe_C1109</name>
</gene>
<sequence length="211" mass="22749">MNARMAAHDDGTRKPQRRVVVAISGATGAIYGVRLLQALRACSVTTHLVVSRAGWMTVADETGFDRAALRDAADVYHDQNEVGASIASGSFQHDGMVIAPCSMKTLAAVAHGFDDNLVARAASVTLKERRKLVLLARETPLTLAHLRNMTLATEMGAVVMPPLPAFYAKPDSIDAMVDYTVMRVLDQLRIASDKPYARWQGLAASPASFAR</sequence>
<dbReference type="AlphaFoldDB" id="Q13G14"/>
<evidence type="ECO:0000313" key="9">
    <source>
        <dbReference type="EMBL" id="ABE36975.1"/>
    </source>
</evidence>
<keyword evidence="9" id="KW-0456">Lyase</keyword>
<dbReference type="FunFam" id="3.40.50.1950:FF:000001">
    <property type="entry name" value="Flavin prenyltransferase UbiX"/>
    <property type="match status" value="1"/>
</dbReference>
<evidence type="ECO:0000256" key="4">
    <source>
        <dbReference type="ARBA" id="ARBA00022679"/>
    </source>
</evidence>
<dbReference type="Gene3D" id="3.40.50.1950">
    <property type="entry name" value="Flavin prenyltransferase-like"/>
    <property type="match status" value="1"/>
</dbReference>
<feature type="binding site" evidence="7">
    <location>
        <position position="183"/>
    </location>
    <ligand>
        <name>dimethylallyl phosphate</name>
        <dbReference type="ChEBI" id="CHEBI:88052"/>
    </ligand>
</feature>
<dbReference type="EMBL" id="CP000272">
    <property type="protein sequence ID" value="ABE36975.1"/>
    <property type="molecule type" value="Genomic_DNA"/>
</dbReference>
<evidence type="ECO:0000259" key="8">
    <source>
        <dbReference type="Pfam" id="PF02441"/>
    </source>
</evidence>
<dbReference type="PANTHER" id="PTHR43374">
    <property type="entry name" value="FLAVIN PRENYLTRANSFERASE"/>
    <property type="match status" value="1"/>
</dbReference>
<keyword evidence="1 7" id="KW-0637">Prenyltransferase</keyword>
<keyword evidence="2 7" id="KW-0285">Flavoprotein</keyword>
<keyword evidence="4 7" id="KW-0808">Transferase</keyword>
<protein>
    <recommendedName>
        <fullName evidence="7">Flavin prenyltransferase UbiX</fullName>
        <ecNumber evidence="7">2.5.1.129</ecNumber>
    </recommendedName>
</protein>
<dbReference type="InterPro" id="IPR036551">
    <property type="entry name" value="Flavin_trans-like"/>
</dbReference>
<dbReference type="NCBIfam" id="NF004685">
    <property type="entry name" value="PRK06029.1"/>
    <property type="match status" value="1"/>
</dbReference>
<comment type="similarity">
    <text evidence="6 7">Belongs to the UbiX/PAD1 family.</text>
</comment>
<dbReference type="OrthoDB" id="9781577at2"/>
<dbReference type="PANTHER" id="PTHR43374:SF1">
    <property type="entry name" value="FLAVIN PRENYLTRANSFERASE PAD1, MITOCHONDRIAL"/>
    <property type="match status" value="1"/>
</dbReference>
<name>Q13G14_PARXL</name>
<feature type="binding site" evidence="7">
    <location>
        <position position="137"/>
    </location>
    <ligand>
        <name>FMN</name>
        <dbReference type="ChEBI" id="CHEBI:58210"/>
    </ligand>
</feature>
<dbReference type="KEGG" id="bxb:DR64_8691"/>
<evidence type="ECO:0000256" key="3">
    <source>
        <dbReference type="ARBA" id="ARBA00022643"/>
    </source>
</evidence>
<organism evidence="9 10">
    <name type="scientific">Paraburkholderia xenovorans (strain LB400)</name>
    <dbReference type="NCBI Taxonomy" id="266265"/>
    <lineage>
        <taxon>Bacteria</taxon>
        <taxon>Pseudomonadati</taxon>
        <taxon>Pseudomonadota</taxon>
        <taxon>Betaproteobacteria</taxon>
        <taxon>Burkholderiales</taxon>
        <taxon>Burkholderiaceae</taxon>
        <taxon>Paraburkholderia</taxon>
    </lineage>
</organism>
<reference evidence="9 10" key="1">
    <citation type="journal article" date="2006" name="Proc. Natl. Acad. Sci. U.S.A.">
        <title>Burkholderia xenovorans LB400 harbors a multi-replicon, 9.73-Mbp genome shaped for versatility.</title>
        <authorList>
            <person name="Chain P.S."/>
            <person name="Denef V.J."/>
            <person name="Konstantinidis K.T."/>
            <person name="Vergez L.M."/>
            <person name="Agullo L."/>
            <person name="Reyes V.L."/>
            <person name="Hauser L."/>
            <person name="Cordova M."/>
            <person name="Gomez L."/>
            <person name="Gonzalez M."/>
            <person name="Land M."/>
            <person name="Lao V."/>
            <person name="Larimer F."/>
            <person name="LiPuma J.J."/>
            <person name="Mahenthiralingam E."/>
            <person name="Malfatti S.A."/>
            <person name="Marx C.J."/>
            <person name="Parnell J.J."/>
            <person name="Ramette A."/>
            <person name="Richardson P."/>
            <person name="Seeger M."/>
            <person name="Smith D."/>
            <person name="Spilker T."/>
            <person name="Sul W.J."/>
            <person name="Tsoi T.V."/>
            <person name="Ulrich L.E."/>
            <person name="Zhulin I.B."/>
            <person name="Tiedje J.M."/>
        </authorList>
    </citation>
    <scope>NUCLEOTIDE SEQUENCE [LARGE SCALE GENOMIC DNA]</scope>
    <source>
        <strain evidence="9 10">LB400</strain>
    </source>
</reference>
<evidence type="ECO:0000256" key="1">
    <source>
        <dbReference type="ARBA" id="ARBA00022602"/>
    </source>
</evidence>
<dbReference type="GO" id="GO:0106141">
    <property type="term" value="F:flavin prenyltransferase activity"/>
    <property type="evidence" value="ECO:0007669"/>
    <property type="project" value="UniProtKB-EC"/>
</dbReference>
<dbReference type="InterPro" id="IPR003382">
    <property type="entry name" value="Flavoprotein"/>
</dbReference>
<evidence type="ECO:0000256" key="7">
    <source>
        <dbReference type="HAMAP-Rule" id="MF_01984"/>
    </source>
</evidence>
<evidence type="ECO:0000256" key="5">
    <source>
        <dbReference type="ARBA" id="ARBA00050612"/>
    </source>
</evidence>
<feature type="binding site" evidence="7">
    <location>
        <begin position="25"/>
        <end position="27"/>
    </location>
    <ligand>
        <name>FMN</name>
        <dbReference type="ChEBI" id="CHEBI:58210"/>
    </ligand>
</feature>
<comment type="function">
    <text evidence="7">Flavin prenyltransferase that catalyzes the synthesis of the prenylated FMN cofactor (prenyl-FMN) for 4-hydroxy-3-polyprenylbenzoic acid decarboxylase UbiD. The prenyltransferase is metal-independent and links a dimethylallyl moiety from dimethylallyl monophosphate (DMAP) to the flavin N5 and C6 atoms of FMN.</text>
</comment>
<accession>Q13G14</accession>
<comment type="caution">
    <text evidence="7">Lacks conserved residue(s) required for the propagation of feature annotation.</text>
</comment>
<keyword evidence="3 7" id="KW-0288">FMN</keyword>
<dbReference type="Proteomes" id="UP000001817">
    <property type="component" value="Chromosome 3"/>
</dbReference>
<dbReference type="STRING" id="266265.Bxe_C1109"/>
<dbReference type="KEGG" id="bxe:Bxe_C1109"/>
<feature type="binding site" evidence="7">
    <location>
        <position position="167"/>
    </location>
    <ligand>
        <name>dimethylallyl phosphate</name>
        <dbReference type="ChEBI" id="CHEBI:88052"/>
    </ligand>
</feature>
<dbReference type="InterPro" id="IPR004507">
    <property type="entry name" value="UbiX-like"/>
</dbReference>
<dbReference type="HAMAP" id="MF_01984">
    <property type="entry name" value="ubiX_pad"/>
    <property type="match status" value="1"/>
</dbReference>
<feature type="binding site" evidence="7">
    <location>
        <position position="51"/>
    </location>
    <ligand>
        <name>FMN</name>
        <dbReference type="ChEBI" id="CHEBI:58210"/>
    </ligand>
</feature>
<evidence type="ECO:0000256" key="6">
    <source>
        <dbReference type="ARBA" id="ARBA00060793"/>
    </source>
</evidence>